<sequence length="112" mass="11917">MAKKGLLSPNGEGTFASLAAINRKLTKFAARYLPDNFIDASERITGLNRRRLGLSSESPDDTADIVPEPIVPASPEATVDNDLDIKAAVSKVFELCKPGLISKETSLTVSAT</sequence>
<protein>
    <submittedName>
        <fullName evidence="1">Uncharacterized protein</fullName>
    </submittedName>
</protein>
<evidence type="ECO:0000313" key="1">
    <source>
        <dbReference type="EMBL" id="CAD8763163.1"/>
    </source>
</evidence>
<name>A0A7S0UM57_9STRA</name>
<organism evidence="1">
    <name type="scientific">Pseudo-nitzschia delicatissima</name>
    <dbReference type="NCBI Taxonomy" id="44447"/>
    <lineage>
        <taxon>Eukaryota</taxon>
        <taxon>Sar</taxon>
        <taxon>Stramenopiles</taxon>
        <taxon>Ochrophyta</taxon>
        <taxon>Bacillariophyta</taxon>
        <taxon>Bacillariophyceae</taxon>
        <taxon>Bacillariophycidae</taxon>
        <taxon>Bacillariales</taxon>
        <taxon>Bacillariaceae</taxon>
        <taxon>Pseudo-nitzschia</taxon>
    </lineage>
</organism>
<gene>
    <name evidence="1" type="ORF">PDEL1432_LOCUS3203</name>
</gene>
<reference evidence="1" key="1">
    <citation type="submission" date="2021-01" db="EMBL/GenBank/DDBJ databases">
        <authorList>
            <person name="Corre E."/>
            <person name="Pelletier E."/>
            <person name="Niang G."/>
            <person name="Scheremetjew M."/>
            <person name="Finn R."/>
            <person name="Kale V."/>
            <person name="Holt S."/>
            <person name="Cochrane G."/>
            <person name="Meng A."/>
            <person name="Brown T."/>
            <person name="Cohen L."/>
        </authorList>
    </citation>
    <scope>NUCLEOTIDE SEQUENCE</scope>
    <source>
        <strain evidence="1">UNC1205</strain>
    </source>
</reference>
<accession>A0A7S0UM57</accession>
<dbReference type="AlphaFoldDB" id="A0A7S0UM57"/>
<dbReference type="EMBL" id="HBFL01004471">
    <property type="protein sequence ID" value="CAD8763163.1"/>
    <property type="molecule type" value="Transcribed_RNA"/>
</dbReference>
<proteinExistence type="predicted"/>